<organism evidence="2 3">
    <name type="scientific">Immersiella caudata</name>
    <dbReference type="NCBI Taxonomy" id="314043"/>
    <lineage>
        <taxon>Eukaryota</taxon>
        <taxon>Fungi</taxon>
        <taxon>Dikarya</taxon>
        <taxon>Ascomycota</taxon>
        <taxon>Pezizomycotina</taxon>
        <taxon>Sordariomycetes</taxon>
        <taxon>Sordariomycetidae</taxon>
        <taxon>Sordariales</taxon>
        <taxon>Lasiosphaeriaceae</taxon>
        <taxon>Immersiella</taxon>
    </lineage>
</organism>
<reference evidence="2" key="1">
    <citation type="submission" date="2023-06" db="EMBL/GenBank/DDBJ databases">
        <title>Genome-scale phylogeny and comparative genomics of the fungal order Sordariales.</title>
        <authorList>
            <consortium name="Lawrence Berkeley National Laboratory"/>
            <person name="Hensen N."/>
            <person name="Bonometti L."/>
            <person name="Westerberg I."/>
            <person name="Brannstrom I.O."/>
            <person name="Guillou S."/>
            <person name="Cros-Aarteil S."/>
            <person name="Calhoun S."/>
            <person name="Haridas S."/>
            <person name="Kuo A."/>
            <person name="Mondo S."/>
            <person name="Pangilinan J."/>
            <person name="Riley R."/>
            <person name="Labutti K."/>
            <person name="Andreopoulos B."/>
            <person name="Lipzen A."/>
            <person name="Chen C."/>
            <person name="Yanf M."/>
            <person name="Daum C."/>
            <person name="Ng V."/>
            <person name="Clum A."/>
            <person name="Steindorff A."/>
            <person name="Ohm R."/>
            <person name="Martin F."/>
            <person name="Silar P."/>
            <person name="Natvig D."/>
            <person name="Lalanne C."/>
            <person name="Gautier V."/>
            <person name="Ament-Velasquez S.L."/>
            <person name="Kruys A."/>
            <person name="Hutchinson M.I."/>
            <person name="Powell A.J."/>
            <person name="Barry K."/>
            <person name="Miller A.N."/>
            <person name="Grigoriev I.V."/>
            <person name="Debuchy R."/>
            <person name="Gladieux P."/>
            <person name="Thoren M.H."/>
            <person name="Johannesson H."/>
        </authorList>
    </citation>
    <scope>NUCLEOTIDE SEQUENCE</scope>
    <source>
        <strain evidence="2">CBS 606.72</strain>
    </source>
</reference>
<dbReference type="Proteomes" id="UP001175000">
    <property type="component" value="Unassembled WGS sequence"/>
</dbReference>
<keyword evidence="1" id="KW-0472">Membrane</keyword>
<gene>
    <name evidence="2" type="ORF">B0T14DRAFT_567529</name>
</gene>
<keyword evidence="1" id="KW-1133">Transmembrane helix</keyword>
<keyword evidence="1" id="KW-0812">Transmembrane</keyword>
<protein>
    <submittedName>
        <fullName evidence="2">Uncharacterized protein</fullName>
    </submittedName>
</protein>
<evidence type="ECO:0000313" key="2">
    <source>
        <dbReference type="EMBL" id="KAK0620807.1"/>
    </source>
</evidence>
<name>A0AA39WSJ4_9PEZI</name>
<accession>A0AA39WSJ4</accession>
<proteinExistence type="predicted"/>
<feature type="transmembrane region" description="Helical" evidence="1">
    <location>
        <begin position="214"/>
        <end position="245"/>
    </location>
</feature>
<evidence type="ECO:0000313" key="3">
    <source>
        <dbReference type="Proteomes" id="UP001175000"/>
    </source>
</evidence>
<dbReference type="AlphaFoldDB" id="A0AA39WSJ4"/>
<dbReference type="EMBL" id="JAULSU010000004">
    <property type="protein sequence ID" value="KAK0620807.1"/>
    <property type="molecule type" value="Genomic_DNA"/>
</dbReference>
<evidence type="ECO:0000256" key="1">
    <source>
        <dbReference type="SAM" id="Phobius"/>
    </source>
</evidence>
<keyword evidence="3" id="KW-1185">Reference proteome</keyword>
<comment type="caution">
    <text evidence="2">The sequence shown here is derived from an EMBL/GenBank/DDBJ whole genome shotgun (WGS) entry which is preliminary data.</text>
</comment>
<sequence>MSMIDCSAVENAGTGVLTKGSVQASSWKPTEPYADLWATLFPAKPSPELHDSPTSPIIRSNLSARKLVKIGGLTLQATSDLRNHLRLDTKSGILEIYHHTSVLKEHLYETRDHPDACGNLPRELALETLNTIYTILFPFADIGSQSILRKLIRKGGFDTDCRRSASTAYRRPDEDQLVFKYWGARLMDLYDEVDDPTPRGYFERWLQRRSGARYVMMATLVGVGIAIVLGMLGLAVGIFQAWVAYQQWQHPVST</sequence>